<evidence type="ECO:0000256" key="1">
    <source>
        <dbReference type="ARBA" id="ARBA00001946"/>
    </source>
</evidence>
<proteinExistence type="inferred from homology"/>
<keyword evidence="4 8" id="KW-0479">Metal-binding</keyword>
<dbReference type="EMBL" id="CP141259">
    <property type="protein sequence ID" value="WRL46281.1"/>
    <property type="molecule type" value="Genomic_DNA"/>
</dbReference>
<sequence length="146" mass="15880">MIVLDTNVLSELLRPAPERRVLAWLAVQPRSALFTTTVIRAEILYGISILPDGARRQALLSATRAIFEEDFAGQVLSFDNDAADAYAQIAASRRAQGKPISQFDAMIAAVARSRGAVLATRNVKDFVDCGVDVIDPWSQAGTHDRP</sequence>
<evidence type="ECO:0000313" key="10">
    <source>
        <dbReference type="EMBL" id="WRL46281.1"/>
    </source>
</evidence>
<evidence type="ECO:0000256" key="5">
    <source>
        <dbReference type="ARBA" id="ARBA00022801"/>
    </source>
</evidence>
<keyword evidence="11" id="KW-1185">Reference proteome</keyword>
<evidence type="ECO:0000256" key="8">
    <source>
        <dbReference type="HAMAP-Rule" id="MF_00265"/>
    </source>
</evidence>
<comment type="similarity">
    <text evidence="7 8">Belongs to the PINc/VapC protein family.</text>
</comment>
<keyword evidence="3 8" id="KW-0540">Nuclease</keyword>
<evidence type="ECO:0000256" key="2">
    <source>
        <dbReference type="ARBA" id="ARBA00022649"/>
    </source>
</evidence>
<evidence type="ECO:0000256" key="4">
    <source>
        <dbReference type="ARBA" id="ARBA00022723"/>
    </source>
</evidence>
<comment type="cofactor">
    <cofactor evidence="1 8">
        <name>Mg(2+)</name>
        <dbReference type="ChEBI" id="CHEBI:18420"/>
    </cofactor>
</comment>
<gene>
    <name evidence="8" type="primary">vapC</name>
    <name evidence="10" type="ORF">U5817_24290</name>
</gene>
<dbReference type="Pfam" id="PF01850">
    <property type="entry name" value="PIN"/>
    <property type="match status" value="1"/>
</dbReference>
<evidence type="ECO:0000256" key="3">
    <source>
        <dbReference type="ARBA" id="ARBA00022722"/>
    </source>
</evidence>
<dbReference type="PANTHER" id="PTHR33653:SF1">
    <property type="entry name" value="RIBONUCLEASE VAPC2"/>
    <property type="match status" value="1"/>
</dbReference>
<evidence type="ECO:0000313" key="11">
    <source>
        <dbReference type="Proteomes" id="UP001626593"/>
    </source>
</evidence>
<dbReference type="Gene3D" id="3.40.50.1010">
    <property type="entry name" value="5'-nuclease"/>
    <property type="match status" value="1"/>
</dbReference>
<organism evidence="10 11">
    <name type="scientific">Aromatoleum evansii</name>
    <name type="common">Azoarcus evansii</name>
    <dbReference type="NCBI Taxonomy" id="59406"/>
    <lineage>
        <taxon>Bacteria</taxon>
        <taxon>Pseudomonadati</taxon>
        <taxon>Pseudomonadota</taxon>
        <taxon>Betaproteobacteria</taxon>
        <taxon>Rhodocyclales</taxon>
        <taxon>Rhodocyclaceae</taxon>
        <taxon>Aromatoleum</taxon>
    </lineage>
</organism>
<dbReference type="HAMAP" id="MF_00265">
    <property type="entry name" value="VapC_Nob1"/>
    <property type="match status" value="1"/>
</dbReference>
<feature type="domain" description="PIN" evidence="9">
    <location>
        <begin position="2"/>
        <end position="122"/>
    </location>
</feature>
<dbReference type="EC" id="3.1.-.-" evidence="8"/>
<reference evidence="10 11" key="1">
    <citation type="submission" date="2023-12" db="EMBL/GenBank/DDBJ databases">
        <title>A. evansii MAY27, complete genome.</title>
        <authorList>
            <person name="Wang Y."/>
        </authorList>
    </citation>
    <scope>NUCLEOTIDE SEQUENCE [LARGE SCALE GENOMIC DNA]</scope>
    <source>
        <strain evidence="10 11">MAY27</strain>
    </source>
</reference>
<feature type="binding site" evidence="8">
    <location>
        <position position="5"/>
    </location>
    <ligand>
        <name>Mg(2+)</name>
        <dbReference type="ChEBI" id="CHEBI:18420"/>
    </ligand>
</feature>
<feature type="binding site" evidence="8">
    <location>
        <position position="104"/>
    </location>
    <ligand>
        <name>Mg(2+)</name>
        <dbReference type="ChEBI" id="CHEBI:18420"/>
    </ligand>
</feature>
<evidence type="ECO:0000259" key="9">
    <source>
        <dbReference type="Pfam" id="PF01850"/>
    </source>
</evidence>
<keyword evidence="5 8" id="KW-0378">Hydrolase</keyword>
<keyword evidence="8" id="KW-0800">Toxin</keyword>
<dbReference type="InterPro" id="IPR050556">
    <property type="entry name" value="Type_II_TA_system_RNase"/>
</dbReference>
<comment type="function">
    <text evidence="8">Toxic component of a toxin-antitoxin (TA) system. An RNase.</text>
</comment>
<dbReference type="SUPFAM" id="SSF88723">
    <property type="entry name" value="PIN domain-like"/>
    <property type="match status" value="1"/>
</dbReference>
<dbReference type="CDD" id="cd18731">
    <property type="entry name" value="PIN_NgFitB-like"/>
    <property type="match status" value="1"/>
</dbReference>
<dbReference type="RefSeq" id="WP_407279137.1">
    <property type="nucleotide sequence ID" value="NZ_CP141259.1"/>
</dbReference>
<dbReference type="InterPro" id="IPR022907">
    <property type="entry name" value="VapC_family"/>
</dbReference>
<protein>
    <recommendedName>
        <fullName evidence="8">Ribonuclease VapC</fullName>
        <shortName evidence="8">RNase VapC</shortName>
        <ecNumber evidence="8">3.1.-.-</ecNumber>
    </recommendedName>
    <alternativeName>
        <fullName evidence="8">Toxin VapC</fullName>
    </alternativeName>
</protein>
<dbReference type="Proteomes" id="UP001626593">
    <property type="component" value="Chromosome"/>
</dbReference>
<keyword evidence="6 8" id="KW-0460">Magnesium</keyword>
<dbReference type="PANTHER" id="PTHR33653">
    <property type="entry name" value="RIBONUCLEASE VAPC2"/>
    <property type="match status" value="1"/>
</dbReference>
<evidence type="ECO:0000256" key="7">
    <source>
        <dbReference type="ARBA" id="ARBA00038093"/>
    </source>
</evidence>
<name>A0ABZ1AMN8_AROEV</name>
<evidence type="ECO:0000256" key="6">
    <source>
        <dbReference type="ARBA" id="ARBA00022842"/>
    </source>
</evidence>
<dbReference type="InterPro" id="IPR029060">
    <property type="entry name" value="PIN-like_dom_sf"/>
</dbReference>
<keyword evidence="2 8" id="KW-1277">Toxin-antitoxin system</keyword>
<dbReference type="InterPro" id="IPR002716">
    <property type="entry name" value="PIN_dom"/>
</dbReference>
<accession>A0ABZ1AMN8</accession>